<dbReference type="RefSeq" id="WP_254752858.1">
    <property type="nucleotide sequence ID" value="NZ_JANCLV010000020.1"/>
</dbReference>
<evidence type="ECO:0000313" key="3">
    <source>
        <dbReference type="Proteomes" id="UP001524318"/>
    </source>
</evidence>
<name>A0ABT1LUL7_9MICC</name>
<accession>A0ABT1LUL7</accession>
<comment type="caution">
    <text evidence="2">The sequence shown here is derived from an EMBL/GenBank/DDBJ whole genome shotgun (WGS) entry which is preliminary data.</text>
</comment>
<feature type="signal peptide" evidence="1">
    <location>
        <begin position="1"/>
        <end position="28"/>
    </location>
</feature>
<dbReference type="Proteomes" id="UP001524318">
    <property type="component" value="Unassembled WGS sequence"/>
</dbReference>
<keyword evidence="3" id="KW-1185">Reference proteome</keyword>
<organism evidence="2 3">
    <name type="scientific">Pseudarthrobacter humi</name>
    <dbReference type="NCBI Taxonomy" id="2952523"/>
    <lineage>
        <taxon>Bacteria</taxon>
        <taxon>Bacillati</taxon>
        <taxon>Actinomycetota</taxon>
        <taxon>Actinomycetes</taxon>
        <taxon>Micrococcales</taxon>
        <taxon>Micrococcaceae</taxon>
        <taxon>Pseudarthrobacter</taxon>
    </lineage>
</organism>
<reference evidence="2 3" key="1">
    <citation type="submission" date="2022-06" db="EMBL/GenBank/DDBJ databases">
        <title>Pseudarthrobacter sp. strain RMG13 Genome sequencing and assembly.</title>
        <authorList>
            <person name="Kim I."/>
        </authorList>
    </citation>
    <scope>NUCLEOTIDE SEQUENCE [LARGE SCALE GENOMIC DNA]</scope>
    <source>
        <strain evidence="2 3">RMG13</strain>
    </source>
</reference>
<sequence length="168" mass="18189">MRQITMRVIAAVSAGMLASMLGIGVAFADGRSDLAEVRQATIQYHDVSAAIAEGYQPVGECVPGMGFHYVNFSQFGEMDRLVPDALTYAANKTGQLRLVAAEWFKVDADQDLATDTDRPSMFGKAFDGPMLGHAPGMPIHYDLHAYLWQGNPDGALATYNPNVHCPKP</sequence>
<proteinExistence type="predicted"/>
<evidence type="ECO:0000256" key="1">
    <source>
        <dbReference type="SAM" id="SignalP"/>
    </source>
</evidence>
<evidence type="ECO:0000313" key="2">
    <source>
        <dbReference type="EMBL" id="MCP9001834.1"/>
    </source>
</evidence>
<feature type="chain" id="PRO_5045922032" evidence="1">
    <location>
        <begin position="29"/>
        <end position="168"/>
    </location>
</feature>
<keyword evidence="1" id="KW-0732">Signal</keyword>
<protein>
    <submittedName>
        <fullName evidence="2">Uncharacterized protein</fullName>
    </submittedName>
</protein>
<dbReference type="EMBL" id="JANCLV010000020">
    <property type="protein sequence ID" value="MCP9001834.1"/>
    <property type="molecule type" value="Genomic_DNA"/>
</dbReference>
<gene>
    <name evidence="2" type="ORF">NFC73_19180</name>
</gene>